<feature type="transmembrane region" description="Helical" evidence="1">
    <location>
        <begin position="111"/>
        <end position="132"/>
    </location>
</feature>
<dbReference type="Proteomes" id="UP000050668">
    <property type="component" value="Unassembled WGS sequence"/>
</dbReference>
<feature type="transmembrane region" description="Helical" evidence="1">
    <location>
        <begin position="85"/>
        <end position="104"/>
    </location>
</feature>
<feature type="transmembrane region" description="Helical" evidence="1">
    <location>
        <begin position="164"/>
        <end position="184"/>
    </location>
</feature>
<reference evidence="3" key="1">
    <citation type="submission" date="2015-07" db="EMBL/GenBank/DDBJ databases">
        <title>Fjat-14205 dsm 2895.</title>
        <authorList>
            <person name="Liu B."/>
            <person name="Wang J."/>
            <person name="Zhu Y."/>
            <person name="Liu G."/>
            <person name="Chen Q."/>
            <person name="Chen Z."/>
            <person name="Lan J."/>
            <person name="Che J."/>
            <person name="Ge C."/>
            <person name="Shi H."/>
            <person name="Pan Z."/>
            <person name="Liu X."/>
        </authorList>
    </citation>
    <scope>NUCLEOTIDE SEQUENCE [LARGE SCALE GENOMIC DNA]</scope>
    <source>
        <strain evidence="3">DSM 25560</strain>
    </source>
</reference>
<protein>
    <recommendedName>
        <fullName evidence="4">DUF1700 domain-containing protein</fullName>
    </recommendedName>
</protein>
<comment type="caution">
    <text evidence="2">The sequence shown here is derived from an EMBL/GenBank/DDBJ whole genome shotgun (WGS) entry which is preliminary data.</text>
</comment>
<feature type="transmembrane region" description="Helical" evidence="1">
    <location>
        <begin position="138"/>
        <end position="157"/>
    </location>
</feature>
<keyword evidence="1" id="KW-0472">Membrane</keyword>
<evidence type="ECO:0008006" key="4">
    <source>
        <dbReference type="Google" id="ProtNLM"/>
    </source>
</evidence>
<dbReference type="EMBL" id="LGRV01000003">
    <property type="protein sequence ID" value="KOS68003.1"/>
    <property type="molecule type" value="Genomic_DNA"/>
</dbReference>
<keyword evidence="3" id="KW-1185">Reference proteome</keyword>
<keyword evidence="1" id="KW-1133">Transmembrane helix</keyword>
<evidence type="ECO:0000313" key="2">
    <source>
        <dbReference type="EMBL" id="KOS68003.1"/>
    </source>
</evidence>
<organism evidence="2 3">
    <name type="scientific">Lysinibacillus contaminans</name>
    <dbReference type="NCBI Taxonomy" id="1293441"/>
    <lineage>
        <taxon>Bacteria</taxon>
        <taxon>Bacillati</taxon>
        <taxon>Bacillota</taxon>
        <taxon>Bacilli</taxon>
        <taxon>Bacillales</taxon>
        <taxon>Bacillaceae</taxon>
        <taxon>Lysinibacillus</taxon>
    </lineage>
</organism>
<accession>A0ABR5JZQ7</accession>
<dbReference type="RefSeq" id="WP_053582814.1">
    <property type="nucleotide sequence ID" value="NZ_LGRV01000003.1"/>
</dbReference>
<sequence length="187" mass="20813">MTNPRKKIILNEILFWKQNKLLPEHYCDFLTTLYAEGNELEAIEEANPNRAVLSSEKRKILVVAASVFIGIIALLFVYFTVPSLTLILSIVVAIAAIVLFIVAFQTAKTNGLLAPVFHVFAAILLFCASIQICTTYFSGNNLVLFSLIAGNCIVWLWSGIKMRLLYFTISGVLGLVVLIGYYVMNLM</sequence>
<proteinExistence type="predicted"/>
<name>A0ABR5JZQ7_9BACI</name>
<feature type="transmembrane region" description="Helical" evidence="1">
    <location>
        <begin position="60"/>
        <end position="79"/>
    </location>
</feature>
<evidence type="ECO:0000313" key="3">
    <source>
        <dbReference type="Proteomes" id="UP000050668"/>
    </source>
</evidence>
<keyword evidence="1" id="KW-0812">Transmembrane</keyword>
<evidence type="ECO:0000256" key="1">
    <source>
        <dbReference type="SAM" id="Phobius"/>
    </source>
</evidence>
<gene>
    <name evidence="2" type="ORF">AEA09_05160</name>
</gene>